<evidence type="ECO:0008006" key="3">
    <source>
        <dbReference type="Google" id="ProtNLM"/>
    </source>
</evidence>
<name>A0A133KIP2_9FIRM</name>
<dbReference type="EMBL" id="LRPM01000003">
    <property type="protein sequence ID" value="KWZ79336.1"/>
    <property type="molecule type" value="Genomic_DNA"/>
</dbReference>
<comment type="caution">
    <text evidence="1">The sequence shown here is derived from an EMBL/GenBank/DDBJ whole genome shotgun (WGS) entry which is preliminary data.</text>
</comment>
<evidence type="ECO:0000313" key="2">
    <source>
        <dbReference type="Proteomes" id="UP000070383"/>
    </source>
</evidence>
<dbReference type="RefSeq" id="WP_060928822.1">
    <property type="nucleotide sequence ID" value="NZ_CAMPNK010000011.1"/>
</dbReference>
<evidence type="ECO:0000313" key="1">
    <source>
        <dbReference type="EMBL" id="KWZ79336.1"/>
    </source>
</evidence>
<dbReference type="InterPro" id="IPR021486">
    <property type="entry name" value="DUF3139"/>
</dbReference>
<dbReference type="PATRIC" id="fig|33036.3.peg.65"/>
<dbReference type="Pfam" id="PF11337">
    <property type="entry name" value="DUF3139"/>
    <property type="match status" value="1"/>
</dbReference>
<dbReference type="AlphaFoldDB" id="A0A133KIP2"/>
<dbReference type="OrthoDB" id="1699517at2"/>
<proteinExistence type="predicted"/>
<dbReference type="STRING" id="33036.HMPREF3200_00064"/>
<sequence>MKGKKVFLAILILLGLGLIFIYPVERGLALRAYEDYRSAQGIGEENIESEEVFRDYKNGGYKIIASYKDDPGLTYYYSYYPWTHRRGENLCFNRIFLNISNSHEQLGPPYENKCKYPPLYE</sequence>
<accession>A0A133KIP2</accession>
<organism evidence="1 2">
    <name type="scientific">Anaerococcus tetradius</name>
    <dbReference type="NCBI Taxonomy" id="33036"/>
    <lineage>
        <taxon>Bacteria</taxon>
        <taxon>Bacillati</taxon>
        <taxon>Bacillota</taxon>
        <taxon>Tissierellia</taxon>
        <taxon>Tissierellales</taxon>
        <taxon>Peptoniphilaceae</taxon>
        <taxon>Anaerococcus</taxon>
    </lineage>
</organism>
<gene>
    <name evidence="1" type="ORF">HMPREF3200_00064</name>
</gene>
<dbReference type="Proteomes" id="UP000070383">
    <property type="component" value="Unassembled WGS sequence"/>
</dbReference>
<keyword evidence="2" id="KW-1185">Reference proteome</keyword>
<protein>
    <recommendedName>
        <fullName evidence="3">DUF3139 domain-containing protein</fullName>
    </recommendedName>
</protein>
<reference evidence="2" key="1">
    <citation type="submission" date="2016-01" db="EMBL/GenBank/DDBJ databases">
        <authorList>
            <person name="Mitreva M."/>
            <person name="Pepin K.H."/>
            <person name="Mihindukulasuriya K.A."/>
            <person name="Fulton R."/>
            <person name="Fronick C."/>
            <person name="O'Laughlin M."/>
            <person name="Miner T."/>
            <person name="Herter B."/>
            <person name="Rosa B.A."/>
            <person name="Cordes M."/>
            <person name="Tomlinson C."/>
            <person name="Wollam A."/>
            <person name="Palsikar V.B."/>
            <person name="Mardis E.R."/>
            <person name="Wilson R.K."/>
        </authorList>
    </citation>
    <scope>NUCLEOTIDE SEQUENCE [LARGE SCALE GENOMIC DNA]</scope>
    <source>
        <strain evidence="2">MJR8151</strain>
    </source>
</reference>